<dbReference type="AlphaFoldDB" id="F2EI85"/>
<dbReference type="EMBL" id="AK375862">
    <property type="protein sequence ID" value="BAK07057.1"/>
    <property type="molecule type" value="mRNA"/>
</dbReference>
<name>F2EI85_HORVV</name>
<organism evidence="1">
    <name type="scientific">Hordeum vulgare subsp. vulgare</name>
    <name type="common">Domesticated barley</name>
    <dbReference type="NCBI Taxonomy" id="112509"/>
    <lineage>
        <taxon>Eukaryota</taxon>
        <taxon>Viridiplantae</taxon>
        <taxon>Streptophyta</taxon>
        <taxon>Embryophyta</taxon>
        <taxon>Tracheophyta</taxon>
        <taxon>Spermatophyta</taxon>
        <taxon>Magnoliopsida</taxon>
        <taxon>Liliopsida</taxon>
        <taxon>Poales</taxon>
        <taxon>Poaceae</taxon>
        <taxon>BOP clade</taxon>
        <taxon>Pooideae</taxon>
        <taxon>Triticodae</taxon>
        <taxon>Triticeae</taxon>
        <taxon>Hordeinae</taxon>
        <taxon>Hordeum</taxon>
    </lineage>
</organism>
<accession>F2EI85</accession>
<evidence type="ECO:0000313" key="1">
    <source>
        <dbReference type="EMBL" id="BAK07057.1"/>
    </source>
</evidence>
<reference evidence="1" key="1">
    <citation type="journal article" date="2011" name="Plant Physiol.">
        <title>Comprehensive sequence analysis of 24,783 barley full-length cDNAs derived from 12 clone libraries.</title>
        <authorList>
            <person name="Matsumoto T."/>
            <person name="Tanaka T."/>
            <person name="Sakai H."/>
            <person name="Amano N."/>
            <person name="Kanamori H."/>
            <person name="Kurita K."/>
            <person name="Kikuta A."/>
            <person name="Kamiya K."/>
            <person name="Yamamoto M."/>
            <person name="Ikawa H."/>
            <person name="Fujii N."/>
            <person name="Hori K."/>
            <person name="Itoh T."/>
            <person name="Sato K."/>
        </authorList>
    </citation>
    <scope>NUCLEOTIDE SEQUENCE</scope>
    <source>
        <tissue evidence="1">Seed</tissue>
    </source>
</reference>
<sequence length="88" mass="9412">MTEAVGWRRLWVEAEGRTSRSPSTIGGCYPAISEGRGLARVSVHRCCAPPNGGALAAATGRWSLGAWLRLLDVGRRCHRPCMGDAMSS</sequence>
<proteinExistence type="evidence at transcript level"/>
<protein>
    <submittedName>
        <fullName evidence="1">Predicted protein</fullName>
    </submittedName>
</protein>